<sequence length="89" mass="9785">MGIGKHSNCFTLGHIHPGLPRAQQLNSEKASQKFQPPPIIKRFSYKGLNTTRLRLEQKVNNRKSKNGLAPATLTTAHITLTLALASDNP</sequence>
<gene>
    <name evidence="1" type="ORF">PoB_005187300</name>
</gene>
<accession>A0AAV4C1R7</accession>
<proteinExistence type="predicted"/>
<dbReference type="AlphaFoldDB" id="A0AAV4C1R7"/>
<dbReference type="EMBL" id="BLXT01005746">
    <property type="protein sequence ID" value="GFO25368.1"/>
    <property type="molecule type" value="Genomic_DNA"/>
</dbReference>
<organism evidence="1 2">
    <name type="scientific">Plakobranchus ocellatus</name>
    <dbReference type="NCBI Taxonomy" id="259542"/>
    <lineage>
        <taxon>Eukaryota</taxon>
        <taxon>Metazoa</taxon>
        <taxon>Spiralia</taxon>
        <taxon>Lophotrochozoa</taxon>
        <taxon>Mollusca</taxon>
        <taxon>Gastropoda</taxon>
        <taxon>Heterobranchia</taxon>
        <taxon>Euthyneura</taxon>
        <taxon>Panpulmonata</taxon>
        <taxon>Sacoglossa</taxon>
        <taxon>Placobranchoidea</taxon>
        <taxon>Plakobranchidae</taxon>
        <taxon>Plakobranchus</taxon>
    </lineage>
</organism>
<evidence type="ECO:0000313" key="1">
    <source>
        <dbReference type="EMBL" id="GFO25368.1"/>
    </source>
</evidence>
<name>A0AAV4C1R7_9GAST</name>
<evidence type="ECO:0000313" key="2">
    <source>
        <dbReference type="Proteomes" id="UP000735302"/>
    </source>
</evidence>
<reference evidence="1 2" key="1">
    <citation type="journal article" date="2021" name="Elife">
        <title>Chloroplast acquisition without the gene transfer in kleptoplastic sea slugs, Plakobranchus ocellatus.</title>
        <authorList>
            <person name="Maeda T."/>
            <person name="Takahashi S."/>
            <person name="Yoshida T."/>
            <person name="Shimamura S."/>
            <person name="Takaki Y."/>
            <person name="Nagai Y."/>
            <person name="Toyoda A."/>
            <person name="Suzuki Y."/>
            <person name="Arimoto A."/>
            <person name="Ishii H."/>
            <person name="Satoh N."/>
            <person name="Nishiyama T."/>
            <person name="Hasebe M."/>
            <person name="Maruyama T."/>
            <person name="Minagawa J."/>
            <person name="Obokata J."/>
            <person name="Shigenobu S."/>
        </authorList>
    </citation>
    <scope>NUCLEOTIDE SEQUENCE [LARGE SCALE GENOMIC DNA]</scope>
</reference>
<dbReference type="Proteomes" id="UP000735302">
    <property type="component" value="Unassembled WGS sequence"/>
</dbReference>
<comment type="caution">
    <text evidence="1">The sequence shown here is derived from an EMBL/GenBank/DDBJ whole genome shotgun (WGS) entry which is preliminary data.</text>
</comment>
<keyword evidence="2" id="KW-1185">Reference proteome</keyword>
<protein>
    <submittedName>
        <fullName evidence="1">Uncharacterized protein</fullName>
    </submittedName>
</protein>